<accession>A0A5B7DNF7</accession>
<proteinExistence type="predicted"/>
<feature type="region of interest" description="Disordered" evidence="1">
    <location>
        <begin position="1"/>
        <end position="45"/>
    </location>
</feature>
<dbReference type="Proteomes" id="UP000324222">
    <property type="component" value="Unassembled WGS sequence"/>
</dbReference>
<evidence type="ECO:0000313" key="2">
    <source>
        <dbReference type="EMBL" id="MPC22506.1"/>
    </source>
</evidence>
<protein>
    <submittedName>
        <fullName evidence="2">Uncharacterized protein</fullName>
    </submittedName>
</protein>
<reference evidence="2 3" key="1">
    <citation type="submission" date="2019-05" db="EMBL/GenBank/DDBJ databases">
        <title>Another draft genome of Portunus trituberculatus and its Hox gene families provides insights of decapod evolution.</title>
        <authorList>
            <person name="Jeong J.-H."/>
            <person name="Song I."/>
            <person name="Kim S."/>
            <person name="Choi T."/>
            <person name="Kim D."/>
            <person name="Ryu S."/>
            <person name="Kim W."/>
        </authorList>
    </citation>
    <scope>NUCLEOTIDE SEQUENCE [LARGE SCALE GENOMIC DNA]</scope>
    <source>
        <tissue evidence="2">Muscle</tissue>
    </source>
</reference>
<comment type="caution">
    <text evidence="2">The sequence shown here is derived from an EMBL/GenBank/DDBJ whole genome shotgun (WGS) entry which is preliminary data.</text>
</comment>
<feature type="region of interest" description="Disordered" evidence="1">
    <location>
        <begin position="75"/>
        <end position="103"/>
    </location>
</feature>
<keyword evidence="3" id="KW-1185">Reference proteome</keyword>
<sequence>MSWGARAAVSGRAAPPHLRHLKASGEETRCARRPSSAIPLPRPHQPSRAGLQGVLGLAIPWLEVLVEGRPAAEAVRGGGQGGKVVQAAGRQAGAATPRGRRRRRAWRGHAVETPLLICVMYLA</sequence>
<dbReference type="AlphaFoldDB" id="A0A5B7DNF7"/>
<dbReference type="OrthoDB" id="448399at2759"/>
<organism evidence="2 3">
    <name type="scientific">Portunus trituberculatus</name>
    <name type="common">Swimming crab</name>
    <name type="synonym">Neptunus trituberculatus</name>
    <dbReference type="NCBI Taxonomy" id="210409"/>
    <lineage>
        <taxon>Eukaryota</taxon>
        <taxon>Metazoa</taxon>
        <taxon>Ecdysozoa</taxon>
        <taxon>Arthropoda</taxon>
        <taxon>Crustacea</taxon>
        <taxon>Multicrustacea</taxon>
        <taxon>Malacostraca</taxon>
        <taxon>Eumalacostraca</taxon>
        <taxon>Eucarida</taxon>
        <taxon>Decapoda</taxon>
        <taxon>Pleocyemata</taxon>
        <taxon>Brachyura</taxon>
        <taxon>Eubrachyura</taxon>
        <taxon>Portunoidea</taxon>
        <taxon>Portunidae</taxon>
        <taxon>Portuninae</taxon>
        <taxon>Portunus</taxon>
    </lineage>
</organism>
<evidence type="ECO:0000256" key="1">
    <source>
        <dbReference type="SAM" id="MobiDB-lite"/>
    </source>
</evidence>
<evidence type="ECO:0000313" key="3">
    <source>
        <dbReference type="Proteomes" id="UP000324222"/>
    </source>
</evidence>
<feature type="compositionally biased region" description="Low complexity" evidence="1">
    <location>
        <begin position="83"/>
        <end position="97"/>
    </location>
</feature>
<name>A0A5B7DNF7_PORTR</name>
<gene>
    <name evidence="2" type="ORF">E2C01_015523</name>
</gene>
<dbReference type="EMBL" id="VSRR010001095">
    <property type="protein sequence ID" value="MPC22506.1"/>
    <property type="molecule type" value="Genomic_DNA"/>
</dbReference>